<name>A0A2G8RW42_9APHY</name>
<organism evidence="1 2">
    <name type="scientific">Ganoderma sinense ZZ0214-1</name>
    <dbReference type="NCBI Taxonomy" id="1077348"/>
    <lineage>
        <taxon>Eukaryota</taxon>
        <taxon>Fungi</taxon>
        <taxon>Dikarya</taxon>
        <taxon>Basidiomycota</taxon>
        <taxon>Agaricomycotina</taxon>
        <taxon>Agaricomycetes</taxon>
        <taxon>Polyporales</taxon>
        <taxon>Polyporaceae</taxon>
        <taxon>Ganoderma</taxon>
    </lineage>
</organism>
<evidence type="ECO:0000313" key="1">
    <source>
        <dbReference type="EMBL" id="PIL25729.1"/>
    </source>
</evidence>
<dbReference type="Proteomes" id="UP000230002">
    <property type="component" value="Unassembled WGS sequence"/>
</dbReference>
<gene>
    <name evidence="1" type="ORF">GSI_11479</name>
</gene>
<comment type="caution">
    <text evidence="1">The sequence shown here is derived from an EMBL/GenBank/DDBJ whole genome shotgun (WGS) entry which is preliminary data.</text>
</comment>
<keyword evidence="2" id="KW-1185">Reference proteome</keyword>
<accession>A0A2G8RW42</accession>
<reference evidence="1 2" key="1">
    <citation type="journal article" date="2015" name="Sci. Rep.">
        <title>Chromosome-level genome map provides insights into diverse defense mechanisms in the medicinal fungus Ganoderma sinense.</title>
        <authorList>
            <person name="Zhu Y."/>
            <person name="Xu J."/>
            <person name="Sun C."/>
            <person name="Zhou S."/>
            <person name="Xu H."/>
            <person name="Nelson D.R."/>
            <person name="Qian J."/>
            <person name="Song J."/>
            <person name="Luo H."/>
            <person name="Xiang L."/>
            <person name="Li Y."/>
            <person name="Xu Z."/>
            <person name="Ji A."/>
            <person name="Wang L."/>
            <person name="Lu S."/>
            <person name="Hayward A."/>
            <person name="Sun W."/>
            <person name="Li X."/>
            <person name="Schwartz D.C."/>
            <person name="Wang Y."/>
            <person name="Chen S."/>
        </authorList>
    </citation>
    <scope>NUCLEOTIDE SEQUENCE [LARGE SCALE GENOMIC DNA]</scope>
    <source>
        <strain evidence="1 2">ZZ0214-1</strain>
    </source>
</reference>
<protein>
    <submittedName>
        <fullName evidence="1">Uncharacterized protein</fullName>
    </submittedName>
</protein>
<dbReference type="EMBL" id="AYKW01000045">
    <property type="protein sequence ID" value="PIL25729.1"/>
    <property type="molecule type" value="Genomic_DNA"/>
</dbReference>
<evidence type="ECO:0000313" key="2">
    <source>
        <dbReference type="Proteomes" id="UP000230002"/>
    </source>
</evidence>
<sequence length="291" mass="32681">MDPVLRPRSYQNSAAQIKALFPPASITLQNLVIRKTEKHLYEFLERVLVPGRLRGFATGPQWREDLPYVHQFLRSPAARNLLSISIDGIEDAYDQSLGATEASLVHETLGATLAQCMCAQYVHFGLIIDRETRNLWPDEGPLSESAPSTWCPLLANLPASLRALSLHVWILIYPGPPLTRGWARATRGWNSAARSLAAADRSLDPAGEGRRFRHLRSVELHVHFCYIETSGGRGDDAVEKRARRDIDSERAAMPLPRLKAAGLLREFRVNNMVHDPDHSGEFMADLYWPET</sequence>
<dbReference type="AlphaFoldDB" id="A0A2G8RW42"/>
<proteinExistence type="predicted"/>